<comment type="caution">
    <text evidence="3">The sequence shown here is derived from an EMBL/GenBank/DDBJ whole genome shotgun (WGS) entry which is preliminary data.</text>
</comment>
<dbReference type="InterPro" id="IPR050266">
    <property type="entry name" value="AB_hydrolase_sf"/>
</dbReference>
<dbReference type="RefSeq" id="WP_116669124.1">
    <property type="nucleotide sequence ID" value="NZ_CASEFK010000007.1"/>
</dbReference>
<dbReference type="EC" id="3.5.1.-" evidence="3"/>
<dbReference type="EMBL" id="MZGU01000003">
    <property type="protein sequence ID" value="PWB86584.1"/>
    <property type="molecule type" value="Genomic_DNA"/>
</dbReference>
<dbReference type="OrthoDB" id="7531at2157"/>
<dbReference type="SUPFAM" id="SSF53474">
    <property type="entry name" value="alpha/beta-Hydrolases"/>
    <property type="match status" value="1"/>
</dbReference>
<dbReference type="GO" id="GO:0016787">
    <property type="term" value="F:hydrolase activity"/>
    <property type="evidence" value="ECO:0007669"/>
    <property type="project" value="UniProtKB-KW"/>
</dbReference>
<evidence type="ECO:0000256" key="1">
    <source>
        <dbReference type="ARBA" id="ARBA00022801"/>
    </source>
</evidence>
<keyword evidence="4" id="KW-1185">Reference proteome</keyword>
<evidence type="ECO:0000313" key="3">
    <source>
        <dbReference type="EMBL" id="PWB86584.1"/>
    </source>
</evidence>
<dbReference type="PRINTS" id="PR00111">
    <property type="entry name" value="ABHYDROLASE"/>
</dbReference>
<dbReference type="Proteomes" id="UP000245577">
    <property type="component" value="Unassembled WGS sequence"/>
</dbReference>
<feature type="domain" description="AB hydrolase-1" evidence="2">
    <location>
        <begin position="21"/>
        <end position="244"/>
    </location>
</feature>
<name>A0A2U1S8N1_9EURY</name>
<protein>
    <submittedName>
        <fullName evidence="3">Putative aminoacrylate hydrolase RutD</fullName>
        <ecNumber evidence="3">3.5.1.-</ecNumber>
    </submittedName>
</protein>
<accession>A0A2U1S8N1</accession>
<keyword evidence="1 3" id="KW-0378">Hydrolase</keyword>
<proteinExistence type="predicted"/>
<dbReference type="Gene3D" id="3.40.50.1820">
    <property type="entry name" value="alpha/beta hydrolase"/>
    <property type="match status" value="1"/>
</dbReference>
<dbReference type="PANTHER" id="PTHR43798:SF31">
    <property type="entry name" value="AB HYDROLASE SUPERFAMILY PROTEIN YCLE"/>
    <property type="match status" value="1"/>
</dbReference>
<organism evidence="3 4">
    <name type="scientific">Methanobrevibacter woesei</name>
    <dbReference type="NCBI Taxonomy" id="190976"/>
    <lineage>
        <taxon>Archaea</taxon>
        <taxon>Methanobacteriati</taxon>
        <taxon>Methanobacteriota</taxon>
        <taxon>Methanomada group</taxon>
        <taxon>Methanobacteria</taxon>
        <taxon>Methanobacteriales</taxon>
        <taxon>Methanobacteriaceae</taxon>
        <taxon>Methanobrevibacter</taxon>
    </lineage>
</organism>
<dbReference type="InterPro" id="IPR029058">
    <property type="entry name" value="AB_hydrolase_fold"/>
</dbReference>
<dbReference type="GO" id="GO:0016020">
    <property type="term" value="C:membrane"/>
    <property type="evidence" value="ECO:0007669"/>
    <property type="project" value="TreeGrafter"/>
</dbReference>
<dbReference type="InterPro" id="IPR000073">
    <property type="entry name" value="AB_hydrolase_1"/>
</dbReference>
<gene>
    <name evidence="3" type="primary">rutD</name>
    <name evidence="3" type="ORF">MBBWO_02950</name>
</gene>
<dbReference type="Pfam" id="PF00561">
    <property type="entry name" value="Abhydrolase_1"/>
    <property type="match status" value="1"/>
</dbReference>
<dbReference type="AlphaFoldDB" id="A0A2U1S8N1"/>
<dbReference type="PANTHER" id="PTHR43798">
    <property type="entry name" value="MONOACYLGLYCEROL LIPASE"/>
    <property type="match status" value="1"/>
</dbReference>
<sequence>MTFININDNTLNFNIEGNGFPVVLIHGFSDDLNYWNFLSNELKKHFTVITLDLRGHGKTPLGDKPITIELLGDDVYKLLEKLYIDKCHVIGFSLGGNVALELALNHPKTVKTLTLISSYAQADENLKECFKGFNKELKKSFKNYFDEIIPYILPEDLCESNKEEFEKIIESKEKTCKLDDLREVLHAGKNFNRLNELSKINCRTLIIASEDDELTLCDLSKKMHEQIPNSQLELLDYVKHNVFIGENIPKLNKLILEFLRNK</sequence>
<evidence type="ECO:0000313" key="4">
    <source>
        <dbReference type="Proteomes" id="UP000245577"/>
    </source>
</evidence>
<reference evidence="3 4" key="1">
    <citation type="submission" date="2017-03" db="EMBL/GenBank/DDBJ databases">
        <title>Genome sequence of Methanobrevibacter wosei.</title>
        <authorList>
            <person name="Poehlein A."/>
            <person name="Seedorf H."/>
            <person name="Daniel R."/>
        </authorList>
    </citation>
    <scope>NUCLEOTIDE SEQUENCE [LARGE SCALE GENOMIC DNA]</scope>
    <source>
        <strain evidence="3 4">DSM 11979</strain>
    </source>
</reference>
<evidence type="ECO:0000259" key="2">
    <source>
        <dbReference type="Pfam" id="PF00561"/>
    </source>
</evidence>